<evidence type="ECO:0000259" key="5">
    <source>
        <dbReference type="Pfam" id="PF13844"/>
    </source>
</evidence>
<feature type="domain" description="O-GlcNAc transferase C-terminal" evidence="5">
    <location>
        <begin position="422"/>
        <end position="608"/>
    </location>
</feature>
<gene>
    <name evidence="6" type="ORF">HV823_06910</name>
</gene>
<dbReference type="SUPFAM" id="SSF53756">
    <property type="entry name" value="UDP-Glycosyltransferase/glycogen phosphorylase"/>
    <property type="match status" value="1"/>
</dbReference>
<evidence type="ECO:0000256" key="2">
    <source>
        <dbReference type="ARBA" id="ARBA00022679"/>
    </source>
</evidence>
<keyword evidence="7" id="KW-1185">Reference proteome</keyword>
<dbReference type="Proteomes" id="UP000659172">
    <property type="component" value="Unassembled WGS sequence"/>
</dbReference>
<comment type="caution">
    <text evidence="6">The sequence shown here is derived from an EMBL/GenBank/DDBJ whole genome shotgun (WGS) entry which is preliminary data.</text>
</comment>
<evidence type="ECO:0000256" key="1">
    <source>
        <dbReference type="ARBA" id="ARBA00004922"/>
    </source>
</evidence>
<dbReference type="Gene3D" id="3.40.50.2000">
    <property type="entry name" value="Glycogen Phosphorylase B"/>
    <property type="match status" value="1"/>
</dbReference>
<dbReference type="InterPro" id="IPR037919">
    <property type="entry name" value="OGT"/>
</dbReference>
<dbReference type="Pfam" id="PF13844">
    <property type="entry name" value="Glyco_transf_41"/>
    <property type="match status" value="2"/>
</dbReference>
<comment type="pathway">
    <text evidence="1">Protein modification; protein glycosylation.</text>
</comment>
<dbReference type="InterPro" id="IPR011990">
    <property type="entry name" value="TPR-like_helical_dom_sf"/>
</dbReference>
<organism evidence="6 7">
    <name type="scientific">Mycoplana rhizolycopersici</name>
    <dbReference type="NCBI Taxonomy" id="2746702"/>
    <lineage>
        <taxon>Bacteria</taxon>
        <taxon>Pseudomonadati</taxon>
        <taxon>Pseudomonadota</taxon>
        <taxon>Alphaproteobacteria</taxon>
        <taxon>Hyphomicrobiales</taxon>
        <taxon>Rhizobiaceae</taxon>
        <taxon>Mycoplana</taxon>
    </lineage>
</organism>
<evidence type="ECO:0000313" key="7">
    <source>
        <dbReference type="Proteomes" id="UP000659172"/>
    </source>
</evidence>
<keyword evidence="3" id="KW-0677">Repeat</keyword>
<dbReference type="Gene3D" id="3.40.50.11380">
    <property type="match status" value="1"/>
</dbReference>
<accession>A0ABX2QB97</accession>
<feature type="domain" description="O-GlcNAc transferase C-terminal" evidence="5">
    <location>
        <begin position="257"/>
        <end position="409"/>
    </location>
</feature>
<name>A0ABX2QB97_9HYPH</name>
<evidence type="ECO:0000313" key="6">
    <source>
        <dbReference type="EMBL" id="NVP54980.1"/>
    </source>
</evidence>
<dbReference type="InterPro" id="IPR029489">
    <property type="entry name" value="OGT/SEC/SPY_C"/>
</dbReference>
<proteinExistence type="predicted"/>
<dbReference type="GO" id="GO:0016740">
    <property type="term" value="F:transferase activity"/>
    <property type="evidence" value="ECO:0007669"/>
    <property type="project" value="UniProtKB-KW"/>
</dbReference>
<protein>
    <submittedName>
        <fullName evidence="6">Glycosyl transferase</fullName>
    </submittedName>
</protein>
<dbReference type="Gene3D" id="1.25.40.10">
    <property type="entry name" value="Tetratricopeptide repeat domain"/>
    <property type="match status" value="1"/>
</dbReference>
<evidence type="ECO:0000256" key="4">
    <source>
        <dbReference type="ARBA" id="ARBA00022803"/>
    </source>
</evidence>
<reference evidence="6 7" key="1">
    <citation type="submission" date="2020-06" db="EMBL/GenBank/DDBJ databases">
        <title>Rhizobium sp.nov. isolated from the tomato plant.</title>
        <authorList>
            <person name="Thin K.K."/>
            <person name="Zhang X."/>
            <person name="He S."/>
        </authorList>
    </citation>
    <scope>NUCLEOTIDE SEQUENCE [LARGE SCALE GENOMIC DNA]</scope>
    <source>
        <strain evidence="6 7">DBTS2</strain>
    </source>
</reference>
<dbReference type="SUPFAM" id="SSF48452">
    <property type="entry name" value="TPR-like"/>
    <property type="match status" value="1"/>
</dbReference>
<dbReference type="EMBL" id="JABXYK010000003">
    <property type="protein sequence ID" value="NVP54980.1"/>
    <property type="molecule type" value="Genomic_DNA"/>
</dbReference>
<dbReference type="PANTHER" id="PTHR44366">
    <property type="entry name" value="UDP-N-ACETYLGLUCOSAMINE--PEPTIDE N-ACETYLGLUCOSAMINYLTRANSFERASE 110 KDA SUBUNIT"/>
    <property type="match status" value="1"/>
</dbReference>
<keyword evidence="2 6" id="KW-0808">Transferase</keyword>
<sequence>MEHPQLNPKVSFSIASLEYQKGEYRQALHTLNKLLDIQKDGKTYALLAKTFAKIGLRSDAASIFEVAASYDDAHSTEYRKQAMTLHLECGNEDEALVSGKRLFEKDPNDPDVAFVLATIFLKRGERDILEGLRKPLITSGKPEHIALAGQLLTEHLADENNYLTTQKVLQGAPGNTGIRSVYLTQARELNDYVAIEKHQPLLDKAYAKGDLADLSREHPWFNLNWCGDEKINSLSQYTIRAAAPETTALRRQMPHTWSDKIRIGYLSSDFWDLHATMKLLRNVLERHDRERFEITLFCYTPARLLERNTADRSTWGNVVSILDMSDEEAAATIRAHGIDILVEMKGHTKDARPGILSYPTAPVQVAWLGFPGSTLNVDLDYVIGDHYVLQDTSKPYYHEKFCRLPDTYQPNDPVNRSPLTPHSRAELGLPEDTFLFASFNNNRKISLEVINLWVKILKRAKNSSLLLLTTSERSRINIENKFESEGISPRRIIFTPKVSYEQHLNRLQAADVGLDTFPYNGHTTTSEQLWGGLPVIAMKGTNFASRVSESLLNAIGLPELVTADPSAYVKEAIACYENPDRVAGYKSKLAENLLIAPLFDSERFCRHLETAYETMADRARNGLEPDHFDVPALPPRTTRFQ</sequence>
<dbReference type="PANTHER" id="PTHR44366:SF1">
    <property type="entry name" value="UDP-N-ACETYLGLUCOSAMINE--PEPTIDE N-ACETYLGLUCOSAMINYLTRANSFERASE 110 KDA SUBUNIT"/>
    <property type="match status" value="1"/>
</dbReference>
<evidence type="ECO:0000256" key="3">
    <source>
        <dbReference type="ARBA" id="ARBA00022737"/>
    </source>
</evidence>
<dbReference type="RefSeq" id="WP_176948988.1">
    <property type="nucleotide sequence ID" value="NZ_JABXYK010000003.1"/>
</dbReference>
<keyword evidence="4" id="KW-0802">TPR repeat</keyword>